<accession>A0ABR1G559</accession>
<dbReference type="Gene3D" id="1.10.238.10">
    <property type="entry name" value="EF-hand"/>
    <property type="match status" value="2"/>
</dbReference>
<dbReference type="SMART" id="SM00054">
    <property type="entry name" value="EFh"/>
    <property type="match status" value="3"/>
</dbReference>
<dbReference type="EMBL" id="JBBJCI010000097">
    <property type="protein sequence ID" value="KAK7248456.1"/>
    <property type="molecule type" value="Genomic_DNA"/>
</dbReference>
<reference evidence="1 2" key="1">
    <citation type="submission" date="2024-03" db="EMBL/GenBank/DDBJ databases">
        <title>Aureococcus anophagefferens CCMP1851 and Kratosvirus quantuckense: Draft genome of a second virus-susceptible host strain in the model system.</title>
        <authorList>
            <person name="Chase E."/>
            <person name="Truchon A.R."/>
            <person name="Schepens W."/>
            <person name="Wilhelm S.W."/>
        </authorList>
    </citation>
    <scope>NUCLEOTIDE SEQUENCE [LARGE SCALE GENOMIC DNA]</scope>
    <source>
        <strain evidence="1 2">CCMP1851</strain>
    </source>
</reference>
<dbReference type="PANTHER" id="PTHR23048">
    <property type="entry name" value="MYOSIN LIGHT CHAIN 1, 3"/>
    <property type="match status" value="1"/>
</dbReference>
<gene>
    <name evidence="1" type="ORF">SO694_00169030</name>
</gene>
<evidence type="ECO:0000313" key="1">
    <source>
        <dbReference type="EMBL" id="KAK7248456.1"/>
    </source>
</evidence>
<dbReference type="GO" id="GO:0005509">
    <property type="term" value="F:calcium ion binding"/>
    <property type="evidence" value="ECO:0007669"/>
    <property type="project" value="InterPro"/>
</dbReference>
<evidence type="ECO:0000313" key="2">
    <source>
        <dbReference type="Proteomes" id="UP001363151"/>
    </source>
</evidence>
<dbReference type="Proteomes" id="UP001363151">
    <property type="component" value="Unassembled WGS sequence"/>
</dbReference>
<dbReference type="InterPro" id="IPR018247">
    <property type="entry name" value="EF_Hand_1_Ca_BS"/>
</dbReference>
<dbReference type="SUPFAM" id="SSF47473">
    <property type="entry name" value="EF-hand"/>
    <property type="match status" value="1"/>
</dbReference>
<dbReference type="PROSITE" id="PS00018">
    <property type="entry name" value="EF_HAND_1"/>
    <property type="match status" value="1"/>
</dbReference>
<keyword evidence="2" id="KW-1185">Reference proteome</keyword>
<dbReference type="InterPro" id="IPR011992">
    <property type="entry name" value="EF-hand-dom_pair"/>
</dbReference>
<proteinExistence type="predicted"/>
<dbReference type="PROSITE" id="PS50222">
    <property type="entry name" value="EF_HAND_2"/>
    <property type="match status" value="2"/>
</dbReference>
<dbReference type="KEGG" id="aaf:AURANDRAFT_19034"/>
<dbReference type="CDD" id="cd00051">
    <property type="entry name" value="EFh"/>
    <property type="match status" value="1"/>
</dbReference>
<organism evidence="1 2">
    <name type="scientific">Aureococcus anophagefferens</name>
    <name type="common">Harmful bloom alga</name>
    <dbReference type="NCBI Taxonomy" id="44056"/>
    <lineage>
        <taxon>Eukaryota</taxon>
        <taxon>Sar</taxon>
        <taxon>Stramenopiles</taxon>
        <taxon>Ochrophyta</taxon>
        <taxon>Pelagophyceae</taxon>
        <taxon>Pelagomonadales</taxon>
        <taxon>Pelagomonadaceae</taxon>
        <taxon>Aureococcus</taxon>
    </lineage>
</organism>
<sequence length="195" mass="22292">MPQETESTRSLRRGDKRAEYTRPGVSEEEIDEIRQAFWMMDTQDGKRDERGFIDPNDLMEAMNSLGIDWNKSELYQTLSEVDHDNSGNIGLEEFINLTTALITEQDLSRSGEPSTFDLLFKKFDQRGDDYINLDSLRLVCRELGETLGSGSEQSDEQLKDMLRFAKHDEGAAGGGPLQVTKQELWDCLSRTRLMK</sequence>
<dbReference type="PANTHER" id="PTHR23048:SF59">
    <property type="entry name" value="EF-HAND SUPERFAMILY PROTEIN"/>
    <property type="match status" value="1"/>
</dbReference>
<dbReference type="GO" id="GO:0016460">
    <property type="term" value="C:myosin II complex"/>
    <property type="evidence" value="ECO:0007669"/>
    <property type="project" value="TreeGrafter"/>
</dbReference>
<dbReference type="InterPro" id="IPR050230">
    <property type="entry name" value="CALM/Myosin/TropC-like"/>
</dbReference>
<comment type="caution">
    <text evidence="1">The sequence shown here is derived from an EMBL/GenBank/DDBJ whole genome shotgun (WGS) entry which is preliminary data.</text>
</comment>
<dbReference type="Pfam" id="PF13499">
    <property type="entry name" value="EF-hand_7"/>
    <property type="match status" value="1"/>
</dbReference>
<name>A0ABR1G559_AURAN</name>
<dbReference type="InterPro" id="IPR002048">
    <property type="entry name" value="EF_hand_dom"/>
</dbReference>
<protein>
    <submittedName>
        <fullName evidence="1">Calcium ion binding protein</fullName>
    </submittedName>
</protein>